<dbReference type="Pfam" id="PF24722">
    <property type="entry name" value="DUF7674"/>
    <property type="match status" value="1"/>
</dbReference>
<reference evidence="4" key="3">
    <citation type="journal article" date="2022" name="Int. J. Syst. Evol. Microbiol.">
        <title>Caproicibacterium lactatifermentans sp. nov., isolated from pit clay used for the production of Chinese strong aroma-type liquor.</title>
        <authorList>
            <person name="Wang H."/>
            <person name="Gu Y."/>
            <person name="Zhao D."/>
            <person name="Qiao Z."/>
            <person name="Zheng J."/>
            <person name="Gao J."/>
            <person name="Ren C."/>
            <person name="Xu Y."/>
        </authorList>
    </citation>
    <scope>NUCLEOTIDE SEQUENCE</scope>
    <source>
        <strain evidence="4">JNU-WLY1368</strain>
    </source>
</reference>
<accession>A0A859DPB1</accession>
<dbReference type="EMBL" id="CP046161">
    <property type="protein sequence ID" value="QKO30033.1"/>
    <property type="molecule type" value="Genomic_DNA"/>
</dbReference>
<protein>
    <recommendedName>
        <fullName evidence="2">DUF7674 domain-containing protein</fullName>
    </recommendedName>
</protein>
<dbReference type="Proteomes" id="UP000501316">
    <property type="component" value="Chromosome"/>
</dbReference>
<evidence type="ECO:0000313" key="6">
    <source>
        <dbReference type="Proteomes" id="UP000509623"/>
    </source>
</evidence>
<sequence length="271" mass="31548">MEQKAFKQVVTRLRAVLEKQGFPLNQDSVCQNSEGMHAFFIGREMAYGVFYEAEKKRFILRYCSVENGQPEGKWRNRSALLFDPENEEDASRQTDSIIADFTDEVTEKDNKEAVVQRVTKHRRHRGEESKTDALFFYNRLVNVFPELREEIIQERVTYGQIRTATFAREKVLPKMHTLLQGDAQKQQLKKLAEIYSELYANGDTDVHAVITFVLLNSLSDAEVEKLEPYFTPEMKIGCQFARKMRGKKLKPEKPKKQSKNRVVATLNDMER</sequence>
<evidence type="ECO:0000313" key="3">
    <source>
        <dbReference type="EMBL" id="QKN23285.1"/>
    </source>
</evidence>
<reference evidence="5 6" key="1">
    <citation type="submission" date="2019-11" db="EMBL/GenBank/DDBJ databases">
        <authorList>
            <person name="Ren C."/>
            <person name="Wang H."/>
            <person name="Xu Y."/>
        </authorList>
    </citation>
    <scope>NUCLEOTIDE SEQUENCE [LARGE SCALE GENOMIC DNA]</scope>
    <source>
        <strain evidence="6">JNU-WLY1368</strain>
        <strain evidence="3 5">LBM 19010</strain>
    </source>
</reference>
<evidence type="ECO:0000313" key="5">
    <source>
        <dbReference type="Proteomes" id="UP000501316"/>
    </source>
</evidence>
<evidence type="ECO:0000259" key="2">
    <source>
        <dbReference type="Pfam" id="PF24722"/>
    </source>
</evidence>
<feature type="domain" description="DUF7674" evidence="2">
    <location>
        <begin position="137"/>
        <end position="236"/>
    </location>
</feature>
<dbReference type="RefSeq" id="WP_086036559.1">
    <property type="nucleotide sequence ID" value="NZ_CP046051.1"/>
</dbReference>
<reference evidence="4" key="2">
    <citation type="journal article" date="2021" name="Appl. Environ. Microbiol.">
        <title>Adaptability of a Caproate-Producing Bacterium Contributes to Its Dominance in an Anaerobic Fermentation System.</title>
        <authorList>
            <person name="Wang H."/>
            <person name="Gu Y."/>
            <person name="Zhou W."/>
            <person name="Zhao D."/>
            <person name="Qiao Z."/>
            <person name="Zheng J."/>
            <person name="Gao J."/>
            <person name="Chen X."/>
            <person name="Ren C."/>
            <person name="Xu Y."/>
        </authorList>
    </citation>
    <scope>NUCLEOTIDE SEQUENCE</scope>
    <source>
        <strain evidence="4">JNU-WLY1368</strain>
    </source>
</reference>
<proteinExistence type="predicted"/>
<evidence type="ECO:0000256" key="1">
    <source>
        <dbReference type="SAM" id="MobiDB-lite"/>
    </source>
</evidence>
<evidence type="ECO:0000313" key="4">
    <source>
        <dbReference type="EMBL" id="QKO30033.1"/>
    </source>
</evidence>
<dbReference type="InterPro" id="IPR056091">
    <property type="entry name" value="DUF7674"/>
</dbReference>
<name>A0A859DPB1_9FIRM</name>
<dbReference type="EMBL" id="CP046051">
    <property type="protein sequence ID" value="QKN23285.1"/>
    <property type="molecule type" value="Genomic_DNA"/>
</dbReference>
<dbReference type="AlphaFoldDB" id="A0A859DPB1"/>
<dbReference type="KEGG" id="clf:GJQ69_01535"/>
<feature type="region of interest" description="Disordered" evidence="1">
    <location>
        <begin position="247"/>
        <end position="271"/>
    </location>
</feature>
<organism evidence="3 5">
    <name type="scientific">Caproicibacterium lactatifermentans</name>
    <dbReference type="NCBI Taxonomy" id="2666138"/>
    <lineage>
        <taxon>Bacteria</taxon>
        <taxon>Bacillati</taxon>
        <taxon>Bacillota</taxon>
        <taxon>Clostridia</taxon>
        <taxon>Eubacteriales</taxon>
        <taxon>Oscillospiraceae</taxon>
        <taxon>Caproicibacterium</taxon>
    </lineage>
</organism>
<gene>
    <name evidence="3" type="ORF">GJQ69_01535</name>
    <name evidence="4" type="ORF">GKP14_02815</name>
</gene>
<keyword evidence="6" id="KW-1185">Reference proteome</keyword>
<dbReference type="Proteomes" id="UP000509623">
    <property type="component" value="Chromosome"/>
</dbReference>